<dbReference type="EMBL" id="VSRR010002061">
    <property type="protein sequence ID" value="MPC29372.1"/>
    <property type="molecule type" value="Genomic_DNA"/>
</dbReference>
<protein>
    <submittedName>
        <fullName evidence="1">Uncharacterized protein</fullName>
    </submittedName>
</protein>
<keyword evidence="2" id="KW-1185">Reference proteome</keyword>
<gene>
    <name evidence="1" type="ORF">E2C01_022601</name>
</gene>
<evidence type="ECO:0000313" key="1">
    <source>
        <dbReference type="EMBL" id="MPC29372.1"/>
    </source>
</evidence>
<organism evidence="1 2">
    <name type="scientific">Portunus trituberculatus</name>
    <name type="common">Swimming crab</name>
    <name type="synonym">Neptunus trituberculatus</name>
    <dbReference type="NCBI Taxonomy" id="210409"/>
    <lineage>
        <taxon>Eukaryota</taxon>
        <taxon>Metazoa</taxon>
        <taxon>Ecdysozoa</taxon>
        <taxon>Arthropoda</taxon>
        <taxon>Crustacea</taxon>
        <taxon>Multicrustacea</taxon>
        <taxon>Malacostraca</taxon>
        <taxon>Eumalacostraca</taxon>
        <taxon>Eucarida</taxon>
        <taxon>Decapoda</taxon>
        <taxon>Pleocyemata</taxon>
        <taxon>Brachyura</taxon>
        <taxon>Eubrachyura</taxon>
        <taxon>Portunoidea</taxon>
        <taxon>Portunidae</taxon>
        <taxon>Portuninae</taxon>
        <taxon>Portunus</taxon>
    </lineage>
</organism>
<dbReference type="AlphaFoldDB" id="A0A5B7E5U0"/>
<reference evidence="1 2" key="1">
    <citation type="submission" date="2019-05" db="EMBL/GenBank/DDBJ databases">
        <title>Another draft genome of Portunus trituberculatus and its Hox gene families provides insights of decapod evolution.</title>
        <authorList>
            <person name="Jeong J.-H."/>
            <person name="Song I."/>
            <person name="Kim S."/>
            <person name="Choi T."/>
            <person name="Kim D."/>
            <person name="Ryu S."/>
            <person name="Kim W."/>
        </authorList>
    </citation>
    <scope>NUCLEOTIDE SEQUENCE [LARGE SCALE GENOMIC DNA]</scope>
    <source>
        <tissue evidence="1">Muscle</tissue>
    </source>
</reference>
<sequence>MVLKNTEATGVVGSVRVLLQWTVEAGVHSQQGGVTWNTRDITSLYDYGGGSLSAFSHTLLTSEARMLAGTGTISHLARRVSDPSLSQPGGHIIIYKTSGVQGNQGYGKRKYLTLN</sequence>
<dbReference type="Proteomes" id="UP000324222">
    <property type="component" value="Unassembled WGS sequence"/>
</dbReference>
<proteinExistence type="predicted"/>
<comment type="caution">
    <text evidence="1">The sequence shown here is derived from an EMBL/GenBank/DDBJ whole genome shotgun (WGS) entry which is preliminary data.</text>
</comment>
<accession>A0A5B7E5U0</accession>
<name>A0A5B7E5U0_PORTR</name>
<evidence type="ECO:0000313" key="2">
    <source>
        <dbReference type="Proteomes" id="UP000324222"/>
    </source>
</evidence>